<dbReference type="Proteomes" id="UP001162483">
    <property type="component" value="Unassembled WGS sequence"/>
</dbReference>
<evidence type="ECO:0000313" key="2">
    <source>
        <dbReference type="Proteomes" id="UP001162483"/>
    </source>
</evidence>
<evidence type="ECO:0000313" key="1">
    <source>
        <dbReference type="EMBL" id="CAI9551115.1"/>
    </source>
</evidence>
<name>A0ABN9BUH8_9NEOB</name>
<dbReference type="EMBL" id="CATNWA010005949">
    <property type="protein sequence ID" value="CAI9551115.1"/>
    <property type="molecule type" value="Genomic_DNA"/>
</dbReference>
<comment type="caution">
    <text evidence="1">The sequence shown here is derived from an EMBL/GenBank/DDBJ whole genome shotgun (WGS) entry which is preliminary data.</text>
</comment>
<organism evidence="1 2">
    <name type="scientific">Staurois parvus</name>
    <dbReference type="NCBI Taxonomy" id="386267"/>
    <lineage>
        <taxon>Eukaryota</taxon>
        <taxon>Metazoa</taxon>
        <taxon>Chordata</taxon>
        <taxon>Craniata</taxon>
        <taxon>Vertebrata</taxon>
        <taxon>Euteleostomi</taxon>
        <taxon>Amphibia</taxon>
        <taxon>Batrachia</taxon>
        <taxon>Anura</taxon>
        <taxon>Neobatrachia</taxon>
        <taxon>Ranoidea</taxon>
        <taxon>Ranidae</taxon>
        <taxon>Staurois</taxon>
    </lineage>
</organism>
<sequence length="137" mass="15669">MLEYCPAPSFRREGIMLCFSMSQYMLAYMVPSTNCSSPVPAALMQPQTKTLPPSCLTQCWQHSYIYFPKTTSGHDVEHVHSVWSWPPCCSSVSGSWQSSYSLGHLYVEQQFFFSDPQKILENAMRCHVELPVTSMRE</sequence>
<proteinExistence type="predicted"/>
<accession>A0ABN9BUH8</accession>
<reference evidence="1" key="1">
    <citation type="submission" date="2023-05" db="EMBL/GenBank/DDBJ databases">
        <authorList>
            <person name="Stuckert A."/>
        </authorList>
    </citation>
    <scope>NUCLEOTIDE SEQUENCE</scope>
</reference>
<gene>
    <name evidence="1" type="ORF">SPARVUS_LOCUS3683927</name>
</gene>
<protein>
    <submittedName>
        <fullName evidence="1">Uncharacterized protein</fullName>
    </submittedName>
</protein>
<keyword evidence="2" id="KW-1185">Reference proteome</keyword>